<feature type="region of interest" description="Disordered" evidence="1">
    <location>
        <begin position="1"/>
        <end position="27"/>
    </location>
</feature>
<protein>
    <submittedName>
        <fullName evidence="2">Uncharacterized protein</fullName>
    </submittedName>
</protein>
<evidence type="ECO:0000313" key="3">
    <source>
        <dbReference type="Proteomes" id="UP000242381"/>
    </source>
</evidence>
<sequence>MATVGTRSNRDKRKRATDDENALDEAVKKQNSLIKMEEEKERQALKAIMKQGNRSMLEKKKKIMECKNEKARLYESVFPSEDTVEMYQCSKTTHLSDSLDSMTFYGVDSGVRTMATYASSYLSLSLGHPDLLSFFKTEEGKARLHHLIKPYETTVTAKSISAKSRTSYHRFKLQKRKNSNSDITSIESKLAQMINTTKVRSSKYLLIKKHQLYKETRDKMLEFYCYSSWTRRKNRGRRFKDKAYSTSARKIIRNADTEGNVVFYSDSGRENGSWIKGYEKRSTYILQKSLSSRPTVLSTTEYLSSKLCCICNEPFVHPKKNNGKVNLGAVLHVNPDCIGRQNSYAIKSRDTNAAVDILKLDCTN</sequence>
<proteinExistence type="predicted"/>
<name>A0A1X0RQJ6_RHIZD</name>
<dbReference type="Proteomes" id="UP000242381">
    <property type="component" value="Unassembled WGS sequence"/>
</dbReference>
<evidence type="ECO:0000256" key="1">
    <source>
        <dbReference type="SAM" id="MobiDB-lite"/>
    </source>
</evidence>
<dbReference type="EMBL" id="KV921480">
    <property type="protein sequence ID" value="ORE14285.1"/>
    <property type="molecule type" value="Genomic_DNA"/>
</dbReference>
<reference evidence="2 3" key="1">
    <citation type="journal article" date="2016" name="Proc. Natl. Acad. Sci. U.S.A.">
        <title>Lipid metabolic changes in an early divergent fungus govern the establishment of a mutualistic symbiosis with endobacteria.</title>
        <authorList>
            <person name="Lastovetsky O.A."/>
            <person name="Gaspar M.L."/>
            <person name="Mondo S.J."/>
            <person name="LaButti K.M."/>
            <person name="Sandor L."/>
            <person name="Grigoriev I.V."/>
            <person name="Henry S.A."/>
            <person name="Pawlowska T.E."/>
        </authorList>
    </citation>
    <scope>NUCLEOTIDE SEQUENCE [LARGE SCALE GENOMIC DNA]</scope>
    <source>
        <strain evidence="2 3">ATCC 11559</strain>
    </source>
</reference>
<organism evidence="2 3">
    <name type="scientific">Rhizopus microsporus</name>
    <dbReference type="NCBI Taxonomy" id="58291"/>
    <lineage>
        <taxon>Eukaryota</taxon>
        <taxon>Fungi</taxon>
        <taxon>Fungi incertae sedis</taxon>
        <taxon>Mucoromycota</taxon>
        <taxon>Mucoromycotina</taxon>
        <taxon>Mucoromycetes</taxon>
        <taxon>Mucorales</taxon>
        <taxon>Mucorineae</taxon>
        <taxon>Rhizopodaceae</taxon>
        <taxon>Rhizopus</taxon>
    </lineage>
</organism>
<gene>
    <name evidence="2" type="ORF">BCV71DRAFT_238575</name>
</gene>
<evidence type="ECO:0000313" key="2">
    <source>
        <dbReference type="EMBL" id="ORE14285.1"/>
    </source>
</evidence>
<dbReference type="AlphaFoldDB" id="A0A1X0RQJ6"/>
<dbReference type="VEuPathDB" id="FungiDB:BCV72DRAFT_301127"/>
<accession>A0A1X0RQJ6</accession>